<feature type="domain" description="Nudix hydrolase" evidence="1">
    <location>
        <begin position="30"/>
        <end position="172"/>
    </location>
</feature>
<dbReference type="HOGENOM" id="CLU_060552_1_0_0"/>
<dbReference type="GO" id="GO:0005737">
    <property type="term" value="C:cytoplasm"/>
    <property type="evidence" value="ECO:0007669"/>
    <property type="project" value="TreeGrafter"/>
</dbReference>
<dbReference type="Proteomes" id="UP000000517">
    <property type="component" value="Chromosome"/>
</dbReference>
<dbReference type="Gene3D" id="3.90.79.10">
    <property type="entry name" value="Nucleoside Triphosphate Pyrophosphohydrolase"/>
    <property type="match status" value="1"/>
</dbReference>
<keyword evidence="3" id="KW-0413">Isomerase</keyword>
<dbReference type="PANTHER" id="PTHR10885:SF20">
    <property type="entry name" value="NUDIX HYDROLASE DOMAIN-CONTAINING PROTEIN"/>
    <property type="match status" value="1"/>
</dbReference>
<name>C9RQ63_FIBSS</name>
<dbReference type="KEGG" id="fsc:FSU_1594"/>
<evidence type="ECO:0000313" key="5">
    <source>
        <dbReference type="Proteomes" id="UP000001497"/>
    </source>
</evidence>
<evidence type="ECO:0000259" key="1">
    <source>
        <dbReference type="PROSITE" id="PS51462"/>
    </source>
</evidence>
<dbReference type="GO" id="GO:0016787">
    <property type="term" value="F:hydrolase activity"/>
    <property type="evidence" value="ECO:0007669"/>
    <property type="project" value="UniProtKB-KW"/>
</dbReference>
<proteinExistence type="predicted"/>
<organism evidence="3 4">
    <name type="scientific">Fibrobacter succinogenes (strain ATCC 19169 / S85)</name>
    <dbReference type="NCBI Taxonomy" id="59374"/>
    <lineage>
        <taxon>Bacteria</taxon>
        <taxon>Pseudomonadati</taxon>
        <taxon>Fibrobacterota</taxon>
        <taxon>Fibrobacteria</taxon>
        <taxon>Fibrobacterales</taxon>
        <taxon>Fibrobacteraceae</taxon>
        <taxon>Fibrobacter</taxon>
    </lineage>
</organism>
<gene>
    <name evidence="2" type="ordered locus">Fisuc_1136</name>
    <name evidence="3" type="ordered locus">FSU_1594</name>
</gene>
<reference evidence="4" key="2">
    <citation type="submission" date="2010-08" db="EMBL/GenBank/DDBJ databases">
        <title>Complete sequence of Fibrobacter succinogenes subsp. succinogenes S85.</title>
        <authorList>
            <person name="Durkin A.S."/>
            <person name="Nelson K.E."/>
            <person name="Morrison M."/>
            <person name="Forsberg C.W."/>
            <person name="Wilson D.B."/>
            <person name="Russell J.B."/>
            <person name="Cann I.K.O."/>
            <person name="Mackie R.I."/>
            <person name="White B.A."/>
        </authorList>
    </citation>
    <scope>NUCLEOTIDE SEQUENCE [LARGE SCALE GENOMIC DNA]</scope>
    <source>
        <strain evidence="4">ATCC 19169 / S85</strain>
    </source>
</reference>
<dbReference type="PROSITE" id="PS51462">
    <property type="entry name" value="NUDIX"/>
    <property type="match status" value="1"/>
</dbReference>
<dbReference type="GO" id="GO:0004452">
    <property type="term" value="F:isopentenyl-diphosphate delta-isomerase activity"/>
    <property type="evidence" value="ECO:0007669"/>
    <property type="project" value="TreeGrafter"/>
</dbReference>
<evidence type="ECO:0000313" key="3">
    <source>
        <dbReference type="EMBL" id="ADL26469.1"/>
    </source>
</evidence>
<accession>C9RQ63</accession>
<dbReference type="GO" id="GO:0009240">
    <property type="term" value="P:isopentenyl diphosphate biosynthetic process"/>
    <property type="evidence" value="ECO:0007669"/>
    <property type="project" value="TreeGrafter"/>
</dbReference>
<dbReference type="RefSeq" id="WP_014545864.1">
    <property type="nucleotide sequence ID" value="NC_013410.1"/>
</dbReference>
<dbReference type="AlphaFoldDB" id="C9RQ63"/>
<dbReference type="EMBL" id="CP002158">
    <property type="protein sequence ID" value="ADL26469.1"/>
    <property type="molecule type" value="Genomic_DNA"/>
</dbReference>
<dbReference type="CDD" id="cd04692">
    <property type="entry name" value="NUDIX_Hydrolase"/>
    <property type="match status" value="1"/>
</dbReference>
<reference evidence="3" key="3">
    <citation type="submission" date="2010-08" db="EMBL/GenBank/DDBJ databases">
        <authorList>
            <person name="Durkin A.S."/>
            <person name="Nelson K.E."/>
            <person name="Morrison M."/>
            <person name="Forsberg C.W."/>
            <person name="Wilson D.B."/>
            <person name="Russell J.B."/>
            <person name="Cann I.K.O."/>
            <person name="Mackie R.I."/>
            <person name="White B.A."/>
        </authorList>
    </citation>
    <scope>NUCLEOTIDE SEQUENCE</scope>
    <source>
        <strain evidence="3">S85</strain>
    </source>
</reference>
<dbReference type="Pfam" id="PF00293">
    <property type="entry name" value="NUDIX"/>
    <property type="match status" value="1"/>
</dbReference>
<evidence type="ECO:0000313" key="4">
    <source>
        <dbReference type="Proteomes" id="UP000000517"/>
    </source>
</evidence>
<dbReference type="KEGG" id="fsu:Fisuc_1136"/>
<dbReference type="EMBL" id="CP001792">
    <property type="protein sequence ID" value="ACX74740.1"/>
    <property type="molecule type" value="Genomic_DNA"/>
</dbReference>
<keyword evidence="5" id="KW-1185">Reference proteome</keyword>
<dbReference type="Proteomes" id="UP000001497">
    <property type="component" value="Chromosome"/>
</dbReference>
<dbReference type="OrthoDB" id="9780586at2"/>
<protein>
    <submittedName>
        <fullName evidence="2">NUDIX hydrolase</fullName>
    </submittedName>
    <submittedName>
        <fullName evidence="3">Putative isopentenyl-diphosphate delta-isomerase</fullName>
    </submittedName>
</protein>
<dbReference type="eggNOG" id="COG1443">
    <property type="taxonomic scope" value="Bacteria"/>
</dbReference>
<reference evidence="2 5" key="1">
    <citation type="submission" date="2009-10" db="EMBL/GenBank/DDBJ databases">
        <title>Complete sequence of Fibrobacter succinogenes subsp. succinogenes S85.</title>
        <authorList>
            <consortium name="US DOE Joint Genome Institute"/>
            <person name="Lucas S."/>
            <person name="Copeland A."/>
            <person name="Lapidus A."/>
            <person name="Glavina del Rio T."/>
            <person name="Tice H."/>
            <person name="Bruce D."/>
            <person name="Goodwin L."/>
            <person name="Pitluck S."/>
            <person name="Chertkov O."/>
            <person name="Detter J.C."/>
            <person name="Han C."/>
            <person name="Tapia R."/>
            <person name="Larimer F."/>
            <person name="Land M."/>
            <person name="Hauser L."/>
            <person name="Kyrpides N."/>
            <person name="Mikhailova N."/>
            <person name="Weimer P.J."/>
            <person name="Stevenson D.M."/>
            <person name="Boyum J."/>
            <person name="Brumm P.I."/>
            <person name="Mead D."/>
        </authorList>
    </citation>
    <scope>NUCLEOTIDE SEQUENCE [LARGE SCALE GENOMIC DNA]</scope>
    <source>
        <strain evidence="5">ATCC 19169 / S85</strain>
        <strain evidence="2">S85</strain>
    </source>
</reference>
<evidence type="ECO:0000313" key="2">
    <source>
        <dbReference type="EMBL" id="ACX74740.1"/>
    </source>
</evidence>
<dbReference type="InterPro" id="IPR015797">
    <property type="entry name" value="NUDIX_hydrolase-like_dom_sf"/>
</dbReference>
<dbReference type="InterPro" id="IPR000086">
    <property type="entry name" value="NUDIX_hydrolase_dom"/>
</dbReference>
<dbReference type="STRING" id="59374.FSU_1594"/>
<sequence length="182" mass="21096">MAEEMIDILNSDGTPAGYSRSRTEVHAKGLWHRTVHIWAFAPDGRIVFQLRSHLKENNPNLLDTSCAGHITAGDDSRHAGVRELREEMGITKRPEDLEYLFEATHENALNNRTYFDNEYYDTYKITLSDEEVEHLVPQPGEVDDFILMTRDEFLAMFAQNPEKFVNHPKDYAWIKSIQITQK</sequence>
<dbReference type="PANTHER" id="PTHR10885">
    <property type="entry name" value="ISOPENTENYL-DIPHOSPHATE DELTA-ISOMERASE"/>
    <property type="match status" value="1"/>
</dbReference>
<dbReference type="SUPFAM" id="SSF55811">
    <property type="entry name" value="Nudix"/>
    <property type="match status" value="1"/>
</dbReference>
<keyword evidence="2" id="KW-0378">Hydrolase</keyword>